<dbReference type="PANTHER" id="PTHR44329">
    <property type="entry name" value="SERINE/THREONINE-PROTEIN KINASE TNNI3K-RELATED"/>
    <property type="match status" value="1"/>
</dbReference>
<evidence type="ECO:0000313" key="4">
    <source>
        <dbReference type="Proteomes" id="UP000250140"/>
    </source>
</evidence>
<accession>A0A8E2JU74</accession>
<keyword evidence="3" id="KW-0808">Transferase</keyword>
<evidence type="ECO:0000256" key="1">
    <source>
        <dbReference type="SAM" id="Phobius"/>
    </source>
</evidence>
<keyword evidence="1" id="KW-0812">Transmembrane</keyword>
<dbReference type="Proteomes" id="UP000250140">
    <property type="component" value="Unassembled WGS sequence"/>
</dbReference>
<evidence type="ECO:0000313" key="3">
    <source>
        <dbReference type="EMBL" id="OCL09452.1"/>
    </source>
</evidence>
<keyword evidence="1" id="KW-0472">Membrane</keyword>
<dbReference type="InterPro" id="IPR000719">
    <property type="entry name" value="Prot_kinase_dom"/>
</dbReference>
<feature type="transmembrane region" description="Helical" evidence="1">
    <location>
        <begin position="260"/>
        <end position="279"/>
    </location>
</feature>
<gene>
    <name evidence="3" type="ORF">AOQ84DRAFT_363265</name>
</gene>
<dbReference type="OrthoDB" id="1668230at2759"/>
<proteinExistence type="predicted"/>
<dbReference type="SMART" id="SM00220">
    <property type="entry name" value="S_TKc"/>
    <property type="match status" value="1"/>
</dbReference>
<dbReference type="Pfam" id="PF00069">
    <property type="entry name" value="Pkinase"/>
    <property type="match status" value="1"/>
</dbReference>
<dbReference type="PROSITE" id="PS50011">
    <property type="entry name" value="PROTEIN_KINASE_DOM"/>
    <property type="match status" value="1"/>
</dbReference>
<dbReference type="PROSITE" id="PS00108">
    <property type="entry name" value="PROTEIN_KINASE_ST"/>
    <property type="match status" value="1"/>
</dbReference>
<keyword evidence="4" id="KW-1185">Reference proteome</keyword>
<dbReference type="Gene3D" id="1.10.510.10">
    <property type="entry name" value="Transferase(Phosphotransferase) domain 1"/>
    <property type="match status" value="1"/>
</dbReference>
<dbReference type="EMBL" id="KV749436">
    <property type="protein sequence ID" value="OCL09452.1"/>
    <property type="molecule type" value="Genomic_DNA"/>
</dbReference>
<sequence>MGQAPELYIPDGFTIKDIVAWGTSGMVFLDSTSNTVVKSPLSERDRGTIKIEREIYERFTQHGGHEGLLQYVEPFGTGIRLEFASNQGILPYIRKHKSNISFEQRLRWCEELSCTLFYIHSNKIIHGDLKCNNIFLDGALHSKVADFGGSSMDGSGLSVQVTASHRSPGVLNSIEGDLFALGSSFYEILTGEAPYAGREEDEIRSLFSESKFPEATTSLGPMGDIILGCWQGKYVTAHEVYTKIKVIRKRPDSLYNSPHALTIATAFVISGLCLFAVYWKRLASR</sequence>
<dbReference type="GO" id="GO:0005524">
    <property type="term" value="F:ATP binding"/>
    <property type="evidence" value="ECO:0007669"/>
    <property type="project" value="InterPro"/>
</dbReference>
<protein>
    <submittedName>
        <fullName evidence="3">Kinase-like protein</fullName>
    </submittedName>
</protein>
<dbReference type="GO" id="GO:0004674">
    <property type="term" value="F:protein serine/threonine kinase activity"/>
    <property type="evidence" value="ECO:0007669"/>
    <property type="project" value="TreeGrafter"/>
</dbReference>
<evidence type="ECO:0000259" key="2">
    <source>
        <dbReference type="PROSITE" id="PS50011"/>
    </source>
</evidence>
<dbReference type="SUPFAM" id="SSF56112">
    <property type="entry name" value="Protein kinase-like (PK-like)"/>
    <property type="match status" value="1"/>
</dbReference>
<keyword evidence="1" id="KW-1133">Transmembrane helix</keyword>
<feature type="domain" description="Protein kinase" evidence="2">
    <location>
        <begin position="13"/>
        <end position="268"/>
    </location>
</feature>
<keyword evidence="3" id="KW-0418">Kinase</keyword>
<dbReference type="InterPro" id="IPR051681">
    <property type="entry name" value="Ser/Thr_Kinases-Pseudokinases"/>
</dbReference>
<dbReference type="InterPro" id="IPR011009">
    <property type="entry name" value="Kinase-like_dom_sf"/>
</dbReference>
<name>A0A8E2JU74_9PEZI</name>
<dbReference type="AlphaFoldDB" id="A0A8E2JU74"/>
<reference evidence="3 4" key="1">
    <citation type="journal article" date="2016" name="Nat. Commun.">
        <title>Ectomycorrhizal ecology is imprinted in the genome of the dominant symbiotic fungus Cenococcum geophilum.</title>
        <authorList>
            <consortium name="DOE Joint Genome Institute"/>
            <person name="Peter M."/>
            <person name="Kohler A."/>
            <person name="Ohm R.A."/>
            <person name="Kuo A."/>
            <person name="Krutzmann J."/>
            <person name="Morin E."/>
            <person name="Arend M."/>
            <person name="Barry K.W."/>
            <person name="Binder M."/>
            <person name="Choi C."/>
            <person name="Clum A."/>
            <person name="Copeland A."/>
            <person name="Grisel N."/>
            <person name="Haridas S."/>
            <person name="Kipfer T."/>
            <person name="LaButti K."/>
            <person name="Lindquist E."/>
            <person name="Lipzen A."/>
            <person name="Maire R."/>
            <person name="Meier B."/>
            <person name="Mihaltcheva S."/>
            <person name="Molinier V."/>
            <person name="Murat C."/>
            <person name="Poggeler S."/>
            <person name="Quandt C.A."/>
            <person name="Sperisen C."/>
            <person name="Tritt A."/>
            <person name="Tisserant E."/>
            <person name="Crous P.W."/>
            <person name="Henrissat B."/>
            <person name="Nehls U."/>
            <person name="Egli S."/>
            <person name="Spatafora J.W."/>
            <person name="Grigoriev I.V."/>
            <person name="Martin F.M."/>
        </authorList>
    </citation>
    <scope>NUCLEOTIDE SEQUENCE [LARGE SCALE GENOMIC DNA]</scope>
    <source>
        <strain evidence="3 4">CBS 207.34</strain>
    </source>
</reference>
<dbReference type="InterPro" id="IPR008271">
    <property type="entry name" value="Ser/Thr_kinase_AS"/>
</dbReference>
<organism evidence="3 4">
    <name type="scientific">Glonium stellatum</name>
    <dbReference type="NCBI Taxonomy" id="574774"/>
    <lineage>
        <taxon>Eukaryota</taxon>
        <taxon>Fungi</taxon>
        <taxon>Dikarya</taxon>
        <taxon>Ascomycota</taxon>
        <taxon>Pezizomycotina</taxon>
        <taxon>Dothideomycetes</taxon>
        <taxon>Pleosporomycetidae</taxon>
        <taxon>Gloniales</taxon>
        <taxon>Gloniaceae</taxon>
        <taxon>Glonium</taxon>
    </lineage>
</organism>